<name>A0A3G3MIT3_9FLOR</name>
<geneLocation type="mitochondrion" evidence="1"/>
<reference evidence="1" key="1">
    <citation type="journal article" date="2018" name="Genome Biol. Evol.">
        <title>Mitochondrial and Plastid Genomes from Coralline Red Algae Provide Insights into the Incongruent Evolutionary Histories of Organelles.</title>
        <authorList>
            <person name="Lee J."/>
            <person name="Song H.J."/>
            <person name="In Park S."/>
            <person name="Lee Y.M."/>
            <person name="Jeong S.Y."/>
            <person name="Oh Cho T."/>
            <person name="Kim J.H."/>
            <person name="Choi H.G."/>
            <person name="Choi C.G."/>
            <person name="Nelson W.A."/>
            <person name="Fredericq S."/>
            <person name="Bhattacharya D."/>
            <person name="Su Yoon H."/>
        </authorList>
    </citation>
    <scope>NUCLEOTIDE SEQUENCE</scope>
</reference>
<gene>
    <name evidence="1" type="primary">sdh4</name>
</gene>
<dbReference type="InterPro" id="IPR034804">
    <property type="entry name" value="SQR/QFR_C/D"/>
</dbReference>
<dbReference type="SUPFAM" id="SSF81343">
    <property type="entry name" value="Fumarate reductase respiratory complex transmembrane subunits"/>
    <property type="match status" value="1"/>
</dbReference>
<keyword evidence="1" id="KW-0496">Mitochondrion</keyword>
<dbReference type="GO" id="GO:0016020">
    <property type="term" value="C:membrane"/>
    <property type="evidence" value="ECO:0007669"/>
    <property type="project" value="InterPro"/>
</dbReference>
<dbReference type="Gene3D" id="1.20.1300.10">
    <property type="entry name" value="Fumarate reductase/succinate dehydrogenase, transmembrane subunit"/>
    <property type="match status" value="1"/>
</dbReference>
<sequence length="79" mass="9530">MNNMQWWLLRLSVLILIPVFLIDLEIIFLFYSFVFLHISLGLRVIINDYVHNEKLKCLFLVLNKLCNLEFIKCILEFLI</sequence>
<protein>
    <submittedName>
        <fullName evidence="1">Succinate:cytochrome c oxidoreductase subunit 4</fullName>
    </submittedName>
</protein>
<organism evidence="1">
    <name type="scientific">Rhodogorgon sp</name>
    <dbReference type="NCBI Taxonomy" id="2485824"/>
    <lineage>
        <taxon>Eukaryota</taxon>
        <taxon>Rhodophyta</taxon>
        <taxon>Florideophyceae</taxon>
        <taxon>Corallinophycidae</taxon>
        <taxon>Rhodogorgonales</taxon>
        <taxon>Rhodogorgonaceae</taxon>
        <taxon>Rhodogorgon</taxon>
    </lineage>
</organism>
<proteinExistence type="predicted"/>
<dbReference type="EMBL" id="MH281625">
    <property type="protein sequence ID" value="AYR06688.1"/>
    <property type="molecule type" value="Genomic_DNA"/>
</dbReference>
<accession>A0A3G3MIT3</accession>
<evidence type="ECO:0000313" key="1">
    <source>
        <dbReference type="EMBL" id="AYR06688.1"/>
    </source>
</evidence>
<dbReference type="AlphaFoldDB" id="A0A3G3MIT3"/>